<feature type="coiled-coil region" evidence="1">
    <location>
        <begin position="196"/>
        <end position="230"/>
    </location>
</feature>
<reference evidence="4 5" key="1">
    <citation type="submission" date="2019-06" db="EMBL/GenBank/DDBJ databases">
        <title>Genomic Encyclopedia of Type Strains, Phase IV (KMG-V): Genome sequencing to study the core and pangenomes of soil and plant-associated prokaryotes.</title>
        <authorList>
            <person name="Whitman W."/>
        </authorList>
    </citation>
    <scope>NUCLEOTIDE SEQUENCE [LARGE SCALE GENOMIC DNA]</scope>
    <source>
        <strain evidence="4 5">BR 11880</strain>
    </source>
</reference>
<dbReference type="Gene3D" id="1.10.287.470">
    <property type="entry name" value="Helix hairpin bin"/>
    <property type="match status" value="1"/>
</dbReference>
<gene>
    <name evidence="4" type="ORF">FBZ89_1382</name>
</gene>
<sequence>MVDITDTATAPAITDTRVAGARAGGILKRILLAGVGIAALAGAGHYGLDYWRTGRFLVETDDAYVDADASTIAPHVSGYIAKVLVDDNQVVKAGQPLAVIDDKDLRTALDQARAARQTAEAKVANIQAQITLQQALIDQAAARRVSAKAAATFAGQDSDRFNQLVTTGAGSAQKAQQATSVRQQADADLSTAEAGLVAARQQVEVLKTQKATAETEVDQARAAEHQAELNLGYATITAPVDGVVGARSVRVGRYVQAGTQLMAVVPLQQVYVVANLKETQLTDVKPGQPVDIAVDTYPGVVVHGRVDSISPASGLKFALLPADNATGNFTKIVQRVPVKITLDAYAAAGKGAVQLRPGMSVEPTINTKDAD</sequence>
<dbReference type="Proteomes" id="UP000319859">
    <property type="component" value="Unassembled WGS sequence"/>
</dbReference>
<dbReference type="InterPro" id="IPR050739">
    <property type="entry name" value="MFP"/>
</dbReference>
<evidence type="ECO:0000313" key="5">
    <source>
        <dbReference type="Proteomes" id="UP000319859"/>
    </source>
</evidence>
<organism evidence="4 5">
    <name type="scientific">Nitrospirillum amazonense</name>
    <dbReference type="NCBI Taxonomy" id="28077"/>
    <lineage>
        <taxon>Bacteria</taxon>
        <taxon>Pseudomonadati</taxon>
        <taxon>Pseudomonadota</taxon>
        <taxon>Alphaproteobacteria</taxon>
        <taxon>Rhodospirillales</taxon>
        <taxon>Azospirillaceae</taxon>
        <taxon>Nitrospirillum</taxon>
    </lineage>
</organism>
<name>A0A560EJZ4_9PROT</name>
<dbReference type="PANTHER" id="PTHR30386:SF24">
    <property type="entry name" value="MULTIDRUG RESISTANCE EFFLUX PUMP"/>
    <property type="match status" value="1"/>
</dbReference>
<dbReference type="Gene3D" id="2.40.30.170">
    <property type="match status" value="1"/>
</dbReference>
<dbReference type="PRINTS" id="PR01490">
    <property type="entry name" value="RTXTOXIND"/>
</dbReference>
<evidence type="ECO:0000259" key="3">
    <source>
        <dbReference type="Pfam" id="PF25963"/>
    </source>
</evidence>
<feature type="domain" description="p-hydroxybenzoic acid efflux pump subunit AaeA-like beta-barrel" evidence="3">
    <location>
        <begin position="270"/>
        <end position="345"/>
    </location>
</feature>
<evidence type="ECO:0000259" key="2">
    <source>
        <dbReference type="Pfam" id="PF25917"/>
    </source>
</evidence>
<dbReference type="InterPro" id="IPR058625">
    <property type="entry name" value="MdtA-like_BSH"/>
</dbReference>
<dbReference type="Gene3D" id="2.40.50.100">
    <property type="match status" value="1"/>
</dbReference>
<dbReference type="RefSeq" id="WP_246173010.1">
    <property type="nucleotide sequence ID" value="NZ_VITN01000038.1"/>
</dbReference>
<dbReference type="Pfam" id="PF25917">
    <property type="entry name" value="BSH_RND"/>
    <property type="match status" value="1"/>
</dbReference>
<accession>A0A560EJZ4</accession>
<proteinExistence type="predicted"/>
<dbReference type="PANTHER" id="PTHR30386">
    <property type="entry name" value="MEMBRANE FUSION SUBUNIT OF EMRAB-TOLC MULTIDRUG EFFLUX PUMP"/>
    <property type="match status" value="1"/>
</dbReference>
<dbReference type="InterPro" id="IPR058634">
    <property type="entry name" value="AaeA-lik-b-barrel"/>
</dbReference>
<dbReference type="SUPFAM" id="SSF111369">
    <property type="entry name" value="HlyD-like secretion proteins"/>
    <property type="match status" value="2"/>
</dbReference>
<comment type="caution">
    <text evidence="4">The sequence shown here is derived from an EMBL/GenBank/DDBJ whole genome shotgun (WGS) entry which is preliminary data.</text>
</comment>
<keyword evidence="1" id="KW-0175">Coiled coil</keyword>
<feature type="domain" description="Multidrug resistance protein MdtA-like barrel-sandwich hybrid" evidence="2">
    <location>
        <begin position="71"/>
        <end position="265"/>
    </location>
</feature>
<evidence type="ECO:0000313" key="4">
    <source>
        <dbReference type="EMBL" id="TWB09701.1"/>
    </source>
</evidence>
<dbReference type="Pfam" id="PF25963">
    <property type="entry name" value="Beta-barrel_AAEA"/>
    <property type="match status" value="1"/>
</dbReference>
<evidence type="ECO:0000256" key="1">
    <source>
        <dbReference type="SAM" id="Coils"/>
    </source>
</evidence>
<protein>
    <submittedName>
        <fullName evidence="4">Membrane fusion protein (Multidrug efflux system)</fullName>
    </submittedName>
</protein>
<dbReference type="AlphaFoldDB" id="A0A560EJZ4"/>
<dbReference type="EMBL" id="VITN01000038">
    <property type="protein sequence ID" value="TWB09701.1"/>
    <property type="molecule type" value="Genomic_DNA"/>
</dbReference>